<keyword evidence="2" id="KW-1185">Reference proteome</keyword>
<evidence type="ECO:0000313" key="1">
    <source>
        <dbReference type="EMBL" id="VDP72071.1"/>
    </source>
</evidence>
<dbReference type="EMBL" id="UZAL01037551">
    <property type="protein sequence ID" value="VDP72071.1"/>
    <property type="molecule type" value="Genomic_DNA"/>
</dbReference>
<proteinExistence type="predicted"/>
<gene>
    <name evidence="1" type="ORF">SMTD_LOCUS16689</name>
</gene>
<dbReference type="Proteomes" id="UP000269396">
    <property type="component" value="Unassembled WGS sequence"/>
</dbReference>
<feature type="non-terminal residue" evidence="1">
    <location>
        <position position="213"/>
    </location>
</feature>
<dbReference type="AlphaFoldDB" id="A0A3P8FQI3"/>
<protein>
    <submittedName>
        <fullName evidence="1">Uncharacterized protein</fullName>
    </submittedName>
</protein>
<organism evidence="1 2">
    <name type="scientific">Schistosoma mattheei</name>
    <dbReference type="NCBI Taxonomy" id="31246"/>
    <lineage>
        <taxon>Eukaryota</taxon>
        <taxon>Metazoa</taxon>
        <taxon>Spiralia</taxon>
        <taxon>Lophotrochozoa</taxon>
        <taxon>Platyhelminthes</taxon>
        <taxon>Trematoda</taxon>
        <taxon>Digenea</taxon>
        <taxon>Strigeidida</taxon>
        <taxon>Schistosomatoidea</taxon>
        <taxon>Schistosomatidae</taxon>
        <taxon>Schistosoma</taxon>
    </lineage>
</organism>
<evidence type="ECO:0000313" key="2">
    <source>
        <dbReference type="Proteomes" id="UP000269396"/>
    </source>
</evidence>
<accession>A0A3P8FQI3</accession>
<name>A0A3P8FQI3_9TREM</name>
<reference evidence="1 2" key="1">
    <citation type="submission" date="2018-11" db="EMBL/GenBank/DDBJ databases">
        <authorList>
            <consortium name="Pathogen Informatics"/>
        </authorList>
    </citation>
    <scope>NUCLEOTIDE SEQUENCE [LARGE SCALE GENOMIC DNA]</scope>
    <source>
        <strain>Denwood</strain>
        <strain evidence="2">Zambia</strain>
    </source>
</reference>
<sequence length="213" mass="24654">MFCLINQSNRPLTELSSALSSSSEPQGIYYNVNEQYSFGKDFSQNTRTNIDQSNQSQQYNEEFVVISSFLIYGLSLQEPNMITLKLAVDQFRFDIGNKGTLSTIDYYYQILLIQLSSRIRLCYQHQPEILLSNIQPITFNDSSSSTSSSSFKRYYQYFLTFLASIDMNQSYCNIFITSQLKSDTTLIPSPLSIKRLPNSFYDQLTEYLCHLYD</sequence>